<sequence>MYIGNLYYDLKEEDIGNAFLPFRLIHSIDMSLEPGTSRDEARIFRPRDASARFSRGPARCTTANETSTPC</sequence>
<gene>
    <name evidence="1" type="ORF">PsorP6_009575</name>
</gene>
<reference evidence="1 2" key="1">
    <citation type="journal article" date="2022" name="bioRxiv">
        <title>The genome of the oomycete Peronosclerospora sorghi, a cosmopolitan pathogen of maize and sorghum, is inflated with dispersed pseudogenes.</title>
        <authorList>
            <person name="Fletcher K."/>
            <person name="Martin F."/>
            <person name="Isakeit T."/>
            <person name="Cavanaugh K."/>
            <person name="Magill C."/>
            <person name="Michelmore R."/>
        </authorList>
    </citation>
    <scope>NUCLEOTIDE SEQUENCE [LARGE SCALE GENOMIC DNA]</scope>
    <source>
        <strain evidence="1">P6</strain>
    </source>
</reference>
<proteinExistence type="predicted"/>
<protein>
    <submittedName>
        <fullName evidence="1">Uncharacterized protein</fullName>
    </submittedName>
</protein>
<comment type="caution">
    <text evidence="1">The sequence shown here is derived from an EMBL/GenBank/DDBJ whole genome shotgun (WGS) entry which is preliminary data.</text>
</comment>
<name>A0ACC0VZU0_9STRA</name>
<evidence type="ECO:0000313" key="1">
    <source>
        <dbReference type="EMBL" id="KAI9911994.1"/>
    </source>
</evidence>
<dbReference type="Proteomes" id="UP001163321">
    <property type="component" value="Chromosome 5"/>
</dbReference>
<dbReference type="EMBL" id="CM047584">
    <property type="protein sequence ID" value="KAI9911994.1"/>
    <property type="molecule type" value="Genomic_DNA"/>
</dbReference>
<evidence type="ECO:0000313" key="2">
    <source>
        <dbReference type="Proteomes" id="UP001163321"/>
    </source>
</evidence>
<organism evidence="1 2">
    <name type="scientific">Peronosclerospora sorghi</name>
    <dbReference type="NCBI Taxonomy" id="230839"/>
    <lineage>
        <taxon>Eukaryota</taxon>
        <taxon>Sar</taxon>
        <taxon>Stramenopiles</taxon>
        <taxon>Oomycota</taxon>
        <taxon>Peronosporomycetes</taxon>
        <taxon>Peronosporales</taxon>
        <taxon>Peronosporaceae</taxon>
        <taxon>Peronosclerospora</taxon>
    </lineage>
</organism>
<keyword evidence="2" id="KW-1185">Reference proteome</keyword>
<accession>A0ACC0VZU0</accession>